<organism evidence="1">
    <name type="scientific">Leptocylindrus danicus</name>
    <dbReference type="NCBI Taxonomy" id="163516"/>
    <lineage>
        <taxon>Eukaryota</taxon>
        <taxon>Sar</taxon>
        <taxon>Stramenopiles</taxon>
        <taxon>Ochrophyta</taxon>
        <taxon>Bacillariophyta</taxon>
        <taxon>Coscinodiscophyceae</taxon>
        <taxon>Chaetocerotophycidae</taxon>
        <taxon>Leptocylindrales</taxon>
        <taxon>Leptocylindraceae</taxon>
        <taxon>Leptocylindrus</taxon>
    </lineage>
</organism>
<reference evidence="1" key="1">
    <citation type="submission" date="2021-01" db="EMBL/GenBank/DDBJ databases">
        <authorList>
            <person name="Corre E."/>
            <person name="Pelletier E."/>
            <person name="Niang G."/>
            <person name="Scheremetjew M."/>
            <person name="Finn R."/>
            <person name="Kale V."/>
            <person name="Holt S."/>
            <person name="Cochrane G."/>
            <person name="Meng A."/>
            <person name="Brown T."/>
            <person name="Cohen L."/>
        </authorList>
    </citation>
    <scope>NUCLEOTIDE SEQUENCE</scope>
    <source>
        <strain evidence="1">B650</strain>
    </source>
</reference>
<dbReference type="SUPFAM" id="SSF48452">
    <property type="entry name" value="TPR-like"/>
    <property type="match status" value="1"/>
</dbReference>
<gene>
    <name evidence="1" type="ORF">LDAN0321_LOCUS17629</name>
</gene>
<dbReference type="Gene3D" id="1.25.40.10">
    <property type="entry name" value="Tetratricopeptide repeat domain"/>
    <property type="match status" value="1"/>
</dbReference>
<name>A0A7S2LFV6_9STRA</name>
<dbReference type="AlphaFoldDB" id="A0A7S2LFV6"/>
<proteinExistence type="predicted"/>
<dbReference type="EMBL" id="HBGY01028519">
    <property type="protein sequence ID" value="CAD9603931.1"/>
    <property type="molecule type" value="Transcribed_RNA"/>
</dbReference>
<evidence type="ECO:0000313" key="1">
    <source>
        <dbReference type="EMBL" id="CAD9603931.1"/>
    </source>
</evidence>
<accession>A0A7S2LFV6</accession>
<dbReference type="InterPro" id="IPR011990">
    <property type="entry name" value="TPR-like_helical_dom_sf"/>
</dbReference>
<sequence>MEQTDSATKSIIQQTAKERMPVNIRKSPSQQLLHKIKEQSKLAKRSLKENNIRIAIAHYEEALLAAYDLYKANPKHDRILKIREKIADLYTLNGSHEDALLLYSCVKDGYFTTKGNVRRVKVLEEKEIVAMYQVACNREQKNTEHIDQLYELSLVNIQIGNYRRAQSLLQRVLNEVRIRDGVTNDQVLIIREHLGDLHASQLKIEEARVIYCSILKTMAEREESPNWELYAAVKQKLEDLVIP</sequence>
<protein>
    <submittedName>
        <fullName evidence="1">Uncharacterized protein</fullName>
    </submittedName>
</protein>